<keyword evidence="1" id="KW-0802">TPR repeat</keyword>
<dbReference type="AlphaFoldDB" id="L0WC51"/>
<dbReference type="STRING" id="1177179.A11A3_09140"/>
<dbReference type="InterPro" id="IPR019734">
    <property type="entry name" value="TPR_rpt"/>
</dbReference>
<accession>L0WC51</accession>
<proteinExistence type="predicted"/>
<dbReference type="EMBL" id="AMRJ01000012">
    <property type="protein sequence ID" value="EKF74353.1"/>
    <property type="molecule type" value="Genomic_DNA"/>
</dbReference>
<name>L0WC51_9GAMM</name>
<protein>
    <submittedName>
        <fullName evidence="2">Uncharacterized protein</fullName>
    </submittedName>
</protein>
<dbReference type="PATRIC" id="fig|1177179.3.peg.1826"/>
<sequence length="211" mass="23624">MLAGCAQNQPRPVTAEIGSPKTRISCDVDVQPEDRVELEMVDTLMSRDLVYAALAQLQKHQQRNEEYWQRYGQLLAKTDDMDGARDVFTQMRDQCNSGEAYHGLGMIALKQGYLSEALTNFKEAVSRLPASASVRNDYGYALLLEGDFPEAQRNLRTSLELQNGSGAARQNLAVAYILAGNKQGLALLRDKYHFTDDEMAYAHSLADQMRK</sequence>
<comment type="caution">
    <text evidence="2">The sequence shown here is derived from an EMBL/GenBank/DDBJ whole genome shotgun (WGS) entry which is preliminary data.</text>
</comment>
<evidence type="ECO:0000256" key="1">
    <source>
        <dbReference type="PROSITE-ProRule" id="PRU00339"/>
    </source>
</evidence>
<dbReference type="eggNOG" id="COG5010">
    <property type="taxonomic scope" value="Bacteria"/>
</dbReference>
<dbReference type="InterPro" id="IPR011990">
    <property type="entry name" value="TPR-like_helical_dom_sf"/>
</dbReference>
<dbReference type="Proteomes" id="UP000010164">
    <property type="component" value="Unassembled WGS sequence"/>
</dbReference>
<dbReference type="SUPFAM" id="SSF48452">
    <property type="entry name" value="TPR-like"/>
    <property type="match status" value="1"/>
</dbReference>
<gene>
    <name evidence="2" type="ORF">A11A3_09140</name>
</gene>
<organism evidence="2 3">
    <name type="scientific">Alcanivorax hongdengensis A-11-3</name>
    <dbReference type="NCBI Taxonomy" id="1177179"/>
    <lineage>
        <taxon>Bacteria</taxon>
        <taxon>Pseudomonadati</taxon>
        <taxon>Pseudomonadota</taxon>
        <taxon>Gammaproteobacteria</taxon>
        <taxon>Oceanospirillales</taxon>
        <taxon>Alcanivoracaceae</taxon>
        <taxon>Alcanivorax</taxon>
    </lineage>
</organism>
<evidence type="ECO:0000313" key="2">
    <source>
        <dbReference type="EMBL" id="EKF74353.1"/>
    </source>
</evidence>
<keyword evidence="3" id="KW-1185">Reference proteome</keyword>
<dbReference type="Pfam" id="PF13432">
    <property type="entry name" value="TPR_16"/>
    <property type="match status" value="1"/>
</dbReference>
<reference evidence="2 3" key="1">
    <citation type="journal article" date="2012" name="J. Bacteriol.">
        <title>Genome Sequence of the Alkane-Degrading Bacterium Alcanivorax hongdengensis Type Strain A-11-3.</title>
        <authorList>
            <person name="Lai Q."/>
            <person name="Shao Z."/>
        </authorList>
    </citation>
    <scope>NUCLEOTIDE SEQUENCE [LARGE SCALE GENOMIC DNA]</scope>
    <source>
        <strain evidence="2 3">A-11-3</strain>
    </source>
</reference>
<dbReference type="PROSITE" id="PS50005">
    <property type="entry name" value="TPR"/>
    <property type="match status" value="1"/>
</dbReference>
<evidence type="ECO:0000313" key="3">
    <source>
        <dbReference type="Proteomes" id="UP000010164"/>
    </source>
</evidence>
<feature type="repeat" description="TPR" evidence="1">
    <location>
        <begin position="98"/>
        <end position="131"/>
    </location>
</feature>
<dbReference type="Gene3D" id="1.25.40.10">
    <property type="entry name" value="Tetratricopeptide repeat domain"/>
    <property type="match status" value="1"/>
</dbReference>